<keyword evidence="6" id="KW-0560">Oxidoreductase</keyword>
<comment type="cofactor">
    <cofactor evidence="1">
        <name>FAD</name>
        <dbReference type="ChEBI" id="CHEBI:57692"/>
    </cofactor>
</comment>
<dbReference type="Proteomes" id="UP000253769">
    <property type="component" value="Unassembled WGS sequence"/>
</dbReference>
<dbReference type="PROSITE" id="PS01304">
    <property type="entry name" value="UBIH"/>
    <property type="match status" value="1"/>
</dbReference>
<dbReference type="SUPFAM" id="SSF51905">
    <property type="entry name" value="FAD/NAD(P)-binding domain"/>
    <property type="match status" value="1"/>
</dbReference>
<dbReference type="PANTHER" id="PTHR43876">
    <property type="entry name" value="UBIQUINONE BIOSYNTHESIS MONOOXYGENASE COQ6, MITOCHONDRIAL"/>
    <property type="match status" value="1"/>
</dbReference>
<evidence type="ECO:0000256" key="2">
    <source>
        <dbReference type="ARBA" id="ARBA00004749"/>
    </source>
</evidence>
<evidence type="ECO:0000256" key="9">
    <source>
        <dbReference type="SAM" id="Phobius"/>
    </source>
</evidence>
<dbReference type="GO" id="GO:0008682">
    <property type="term" value="F:3-demethoxyubiquinol 3-hydroxylase activity"/>
    <property type="evidence" value="ECO:0007669"/>
    <property type="project" value="TreeGrafter"/>
</dbReference>
<evidence type="ECO:0000256" key="3">
    <source>
        <dbReference type="ARBA" id="ARBA00005349"/>
    </source>
</evidence>
<sequence>MNGPATTSEYDIVIVGAGMVGAALAAALAPTGLKLLLLEANRPEPFDSNQPHDLRVSAISPASENFIRHIGAWQGVEQRRLCPYKRMRVWETSGQGDTRFDCADIDQPVLGHIVENRILQLALWDRLERSDNVELRCPIRVQQLQYQDGQGPTELYCDDGSRISCRLLVAADGGFSWVRQQAGIGVHNWSYPQQALVAYVKTRYPQQDITWQRFVSSGPQAFLPLSGPYGSVVWYNRPEEVTRLQALNEGQFLEELEAAFPSELGDIEQLLGRASFPLRSQYALDYVKPGLALVGDAAHMIHPLAGQGVNIGLLDAAELAQQVGDALQAGQDWASLPVLKQYQQARKQHNLMMMGGMDLICRVFSNDKAPLKLLRNIGLGMAQRLTPARNQAMKFAMGLDGKFPRATQPDNGAR</sequence>
<evidence type="ECO:0000313" key="11">
    <source>
        <dbReference type="EMBL" id="RDE24562.1"/>
    </source>
</evidence>
<keyword evidence="12" id="KW-1185">Reference proteome</keyword>
<keyword evidence="4" id="KW-0285">Flavoprotein</keyword>
<reference evidence="11 12" key="1">
    <citation type="submission" date="2018-07" db="EMBL/GenBank/DDBJ databases">
        <title>Motiliproteus coralliicola sp. nov., a bacterium isolated from Coral.</title>
        <authorList>
            <person name="Wang G."/>
        </authorList>
    </citation>
    <scope>NUCLEOTIDE SEQUENCE [LARGE SCALE GENOMIC DNA]</scope>
    <source>
        <strain evidence="11 12">C34</strain>
    </source>
</reference>
<dbReference type="EMBL" id="QQOH01000001">
    <property type="protein sequence ID" value="RDE24562.1"/>
    <property type="molecule type" value="Genomic_DNA"/>
</dbReference>
<dbReference type="InterPro" id="IPR051205">
    <property type="entry name" value="UbiH/COQ6_monooxygenase"/>
</dbReference>
<feature type="domain" description="FAD-binding" evidence="10">
    <location>
        <begin position="9"/>
        <end position="349"/>
    </location>
</feature>
<dbReference type="GO" id="GO:0071949">
    <property type="term" value="F:FAD binding"/>
    <property type="evidence" value="ECO:0007669"/>
    <property type="project" value="InterPro"/>
</dbReference>
<dbReference type="Pfam" id="PF01494">
    <property type="entry name" value="FAD_binding_3"/>
    <property type="match status" value="1"/>
</dbReference>
<dbReference type="PRINTS" id="PR00420">
    <property type="entry name" value="RNGMNOXGNASE"/>
</dbReference>
<organism evidence="11 12">
    <name type="scientific">Motiliproteus coralliicola</name>
    <dbReference type="NCBI Taxonomy" id="2283196"/>
    <lineage>
        <taxon>Bacteria</taxon>
        <taxon>Pseudomonadati</taxon>
        <taxon>Pseudomonadota</taxon>
        <taxon>Gammaproteobacteria</taxon>
        <taxon>Oceanospirillales</taxon>
        <taxon>Oceanospirillaceae</taxon>
        <taxon>Motiliproteus</taxon>
    </lineage>
</organism>
<keyword evidence="9" id="KW-0812">Transmembrane</keyword>
<dbReference type="UniPathway" id="UPA00232"/>
<evidence type="ECO:0000256" key="8">
    <source>
        <dbReference type="ARBA" id="ARBA00065734"/>
    </source>
</evidence>
<comment type="pathway">
    <text evidence="2">Cofactor biosynthesis; ubiquinone biosynthesis.</text>
</comment>
<dbReference type="AlphaFoldDB" id="A0A369WSA3"/>
<keyword evidence="5" id="KW-0274">FAD</keyword>
<dbReference type="GO" id="GO:0006744">
    <property type="term" value="P:ubiquinone biosynthetic process"/>
    <property type="evidence" value="ECO:0007669"/>
    <property type="project" value="UniProtKB-UniPathway"/>
</dbReference>
<dbReference type="FunFam" id="3.50.50.60:FF:000021">
    <property type="entry name" value="Ubiquinone biosynthesis monooxygenase COQ6"/>
    <property type="match status" value="1"/>
</dbReference>
<keyword evidence="9" id="KW-0472">Membrane</keyword>
<comment type="subunit">
    <text evidence="8">Component of the Ubi complex metabolon, which regroups five ubiquinone biosynthesis proteins (UbiE, UbiF, UbiG, UbiH and UbiI) and two accessory factors (UbiK and the lipid-binding protein UbiJ).</text>
</comment>
<evidence type="ECO:0000256" key="5">
    <source>
        <dbReference type="ARBA" id="ARBA00022827"/>
    </source>
</evidence>
<feature type="transmembrane region" description="Helical" evidence="9">
    <location>
        <begin position="12"/>
        <end position="33"/>
    </location>
</feature>
<dbReference type="NCBIfam" id="TIGR01988">
    <property type="entry name" value="Ubi-OHases"/>
    <property type="match status" value="1"/>
</dbReference>
<name>A0A369WSA3_9GAMM</name>
<keyword evidence="7" id="KW-0503">Monooxygenase</keyword>
<comment type="caution">
    <text evidence="11">The sequence shown here is derived from an EMBL/GenBank/DDBJ whole genome shotgun (WGS) entry which is preliminary data.</text>
</comment>
<protein>
    <submittedName>
        <fullName evidence="11">2-octaprenyl-3-methyl-6-methoxy-1,4-benzoquinol hydroxylase</fullName>
    </submittedName>
</protein>
<evidence type="ECO:0000256" key="4">
    <source>
        <dbReference type="ARBA" id="ARBA00022630"/>
    </source>
</evidence>
<evidence type="ECO:0000256" key="1">
    <source>
        <dbReference type="ARBA" id="ARBA00001974"/>
    </source>
</evidence>
<evidence type="ECO:0000259" key="10">
    <source>
        <dbReference type="Pfam" id="PF01494"/>
    </source>
</evidence>
<gene>
    <name evidence="11" type="primary">ubiF</name>
    <name evidence="11" type="synonym">yleB</name>
    <name evidence="11" type="ORF">DV711_02945</name>
</gene>
<dbReference type="InterPro" id="IPR036188">
    <property type="entry name" value="FAD/NAD-bd_sf"/>
</dbReference>
<dbReference type="PANTHER" id="PTHR43876:SF10">
    <property type="entry name" value="3-DEMETHOXYUBIQUINOL 3-HYDROXYLASE"/>
    <property type="match status" value="1"/>
</dbReference>
<dbReference type="OrthoDB" id="9769565at2"/>
<keyword evidence="9" id="KW-1133">Transmembrane helix</keyword>
<dbReference type="RefSeq" id="WP_114694149.1">
    <property type="nucleotide sequence ID" value="NZ_QQOH01000001.1"/>
</dbReference>
<dbReference type="Gene3D" id="3.50.50.60">
    <property type="entry name" value="FAD/NAD(P)-binding domain"/>
    <property type="match status" value="2"/>
</dbReference>
<dbReference type="InterPro" id="IPR018168">
    <property type="entry name" value="Ubi_Hdrlase_CS"/>
</dbReference>
<comment type="similarity">
    <text evidence="3">Belongs to the UbiH/COQ6 family.</text>
</comment>
<accession>A0A369WSA3</accession>
<dbReference type="InterPro" id="IPR002938">
    <property type="entry name" value="FAD-bd"/>
</dbReference>
<evidence type="ECO:0000313" key="12">
    <source>
        <dbReference type="Proteomes" id="UP000253769"/>
    </source>
</evidence>
<evidence type="ECO:0000256" key="7">
    <source>
        <dbReference type="ARBA" id="ARBA00023033"/>
    </source>
</evidence>
<evidence type="ECO:0000256" key="6">
    <source>
        <dbReference type="ARBA" id="ARBA00023002"/>
    </source>
</evidence>
<proteinExistence type="inferred from homology"/>
<dbReference type="InterPro" id="IPR010971">
    <property type="entry name" value="UbiH/COQ6"/>
</dbReference>
<dbReference type="GO" id="GO:0110142">
    <property type="term" value="C:ubiquinone biosynthesis complex"/>
    <property type="evidence" value="ECO:0007669"/>
    <property type="project" value="UniProtKB-ARBA"/>
</dbReference>